<evidence type="ECO:0000313" key="3">
    <source>
        <dbReference type="Proteomes" id="UP000053593"/>
    </source>
</evidence>
<name>A0A0D0CUL5_9AGAR</name>
<gene>
    <name evidence="2" type="ORF">GYMLUDRAFT_201639</name>
</gene>
<organism evidence="2 3">
    <name type="scientific">Collybiopsis luxurians FD-317 M1</name>
    <dbReference type="NCBI Taxonomy" id="944289"/>
    <lineage>
        <taxon>Eukaryota</taxon>
        <taxon>Fungi</taxon>
        <taxon>Dikarya</taxon>
        <taxon>Basidiomycota</taxon>
        <taxon>Agaricomycotina</taxon>
        <taxon>Agaricomycetes</taxon>
        <taxon>Agaricomycetidae</taxon>
        <taxon>Agaricales</taxon>
        <taxon>Marasmiineae</taxon>
        <taxon>Omphalotaceae</taxon>
        <taxon>Collybiopsis</taxon>
        <taxon>Collybiopsis luxurians</taxon>
    </lineage>
</organism>
<proteinExistence type="predicted"/>
<evidence type="ECO:0000313" key="2">
    <source>
        <dbReference type="EMBL" id="KIK59498.1"/>
    </source>
</evidence>
<sequence length="335" mass="36731">MSSSHLLNSANTTFGHRRYPARRPSPGRKRATKARSTSSASSDGFHASTSRELDIRPVLVALHPNLRRLPSRVYLVEKPMDICDAESNPRVGSKRKRVASGGNENSQHGGRPARGSGRLKRFKASRKSDETSDDDGQLSSMDVDDVFRRRGRRQQQPVTPETDSDNDESGEEDESRDGEEDEEDASSDDYLISSASSRALSRMRKDDLVRLYALAGLSDDTESYTKSDLVQAIIAARDDLASLPPSSPLGRGGASVSGSSDYSSDEAVAPDEEPTPMANLRRRVTLNDVGHEDSRTRPLKDRSFSMGHLNDQSSSARTRRKRHASNKSIEGTGSK</sequence>
<feature type="compositionally biased region" description="Low complexity" evidence="1">
    <location>
        <begin position="188"/>
        <end position="200"/>
    </location>
</feature>
<dbReference type="EMBL" id="KN834779">
    <property type="protein sequence ID" value="KIK59498.1"/>
    <property type="molecule type" value="Genomic_DNA"/>
</dbReference>
<dbReference type="Proteomes" id="UP000053593">
    <property type="component" value="Unassembled WGS sequence"/>
</dbReference>
<feature type="region of interest" description="Disordered" evidence="1">
    <location>
        <begin position="84"/>
        <end position="202"/>
    </location>
</feature>
<reference evidence="2 3" key="1">
    <citation type="submission" date="2014-04" db="EMBL/GenBank/DDBJ databases">
        <title>Evolutionary Origins and Diversification of the Mycorrhizal Mutualists.</title>
        <authorList>
            <consortium name="DOE Joint Genome Institute"/>
            <consortium name="Mycorrhizal Genomics Consortium"/>
            <person name="Kohler A."/>
            <person name="Kuo A."/>
            <person name="Nagy L.G."/>
            <person name="Floudas D."/>
            <person name="Copeland A."/>
            <person name="Barry K.W."/>
            <person name="Cichocki N."/>
            <person name="Veneault-Fourrey C."/>
            <person name="LaButti K."/>
            <person name="Lindquist E.A."/>
            <person name="Lipzen A."/>
            <person name="Lundell T."/>
            <person name="Morin E."/>
            <person name="Murat C."/>
            <person name="Riley R."/>
            <person name="Ohm R."/>
            <person name="Sun H."/>
            <person name="Tunlid A."/>
            <person name="Henrissat B."/>
            <person name="Grigoriev I.V."/>
            <person name="Hibbett D.S."/>
            <person name="Martin F."/>
        </authorList>
    </citation>
    <scope>NUCLEOTIDE SEQUENCE [LARGE SCALE GENOMIC DNA]</scope>
    <source>
        <strain evidence="2 3">FD-317 M1</strain>
    </source>
</reference>
<evidence type="ECO:0000256" key="1">
    <source>
        <dbReference type="SAM" id="MobiDB-lite"/>
    </source>
</evidence>
<feature type="region of interest" description="Disordered" evidence="1">
    <location>
        <begin position="241"/>
        <end position="335"/>
    </location>
</feature>
<dbReference type="HOGENOM" id="CLU_885981_0_0_1"/>
<dbReference type="AlphaFoldDB" id="A0A0D0CUL5"/>
<feature type="compositionally biased region" description="Polar residues" evidence="1">
    <location>
        <begin position="1"/>
        <end position="14"/>
    </location>
</feature>
<dbReference type="OrthoDB" id="3269723at2759"/>
<feature type="compositionally biased region" description="Basic and acidic residues" evidence="1">
    <location>
        <begin position="289"/>
        <end position="303"/>
    </location>
</feature>
<keyword evidence="3" id="KW-1185">Reference proteome</keyword>
<feature type="compositionally biased region" description="Basic residues" evidence="1">
    <location>
        <begin position="15"/>
        <end position="33"/>
    </location>
</feature>
<protein>
    <submittedName>
        <fullName evidence="2">Uncharacterized protein</fullName>
    </submittedName>
</protein>
<feature type="compositionally biased region" description="Acidic residues" evidence="1">
    <location>
        <begin position="162"/>
        <end position="187"/>
    </location>
</feature>
<accession>A0A0D0CUL5</accession>
<feature type="region of interest" description="Disordered" evidence="1">
    <location>
        <begin position="1"/>
        <end position="50"/>
    </location>
</feature>
<feature type="compositionally biased region" description="Polar residues" evidence="1">
    <location>
        <begin position="326"/>
        <end position="335"/>
    </location>
</feature>